<evidence type="ECO:0000313" key="3">
    <source>
        <dbReference type="EMBL" id="RPF71521.1"/>
    </source>
</evidence>
<organism evidence="3 4">
    <name type="scientific">Aurantiacibacter spongiae</name>
    <dbReference type="NCBI Taxonomy" id="2488860"/>
    <lineage>
        <taxon>Bacteria</taxon>
        <taxon>Pseudomonadati</taxon>
        <taxon>Pseudomonadota</taxon>
        <taxon>Alphaproteobacteria</taxon>
        <taxon>Sphingomonadales</taxon>
        <taxon>Erythrobacteraceae</taxon>
        <taxon>Aurantiacibacter</taxon>
    </lineage>
</organism>
<keyword evidence="2 3" id="KW-0808">Transferase</keyword>
<dbReference type="CDD" id="cd04647">
    <property type="entry name" value="LbH_MAT_like"/>
    <property type="match status" value="1"/>
</dbReference>
<dbReference type="Pfam" id="PF00132">
    <property type="entry name" value="Hexapep"/>
    <property type="match status" value="1"/>
</dbReference>
<dbReference type="OrthoDB" id="9815592at2"/>
<dbReference type="InterPro" id="IPR001451">
    <property type="entry name" value="Hexapep"/>
</dbReference>
<evidence type="ECO:0000256" key="2">
    <source>
        <dbReference type="ARBA" id="ARBA00022679"/>
    </source>
</evidence>
<dbReference type="PANTHER" id="PTHR23416:SF23">
    <property type="entry name" value="ACETYLTRANSFERASE C18B11.09C-RELATED"/>
    <property type="match status" value="1"/>
</dbReference>
<dbReference type="AlphaFoldDB" id="A0A3N5DQX3"/>
<evidence type="ECO:0000313" key="4">
    <source>
        <dbReference type="Proteomes" id="UP000275232"/>
    </source>
</evidence>
<protein>
    <submittedName>
        <fullName evidence="3">Acyltransferase</fullName>
    </submittedName>
</protein>
<keyword evidence="4" id="KW-1185">Reference proteome</keyword>
<comment type="caution">
    <text evidence="3">The sequence shown here is derived from an EMBL/GenBank/DDBJ whole genome shotgun (WGS) entry which is preliminary data.</text>
</comment>
<dbReference type="GO" id="GO:0005829">
    <property type="term" value="C:cytosol"/>
    <property type="evidence" value="ECO:0007669"/>
    <property type="project" value="TreeGrafter"/>
</dbReference>
<comment type="similarity">
    <text evidence="1">Belongs to the transferase hexapeptide repeat family.</text>
</comment>
<sequence length="202" mass="22399">MMTTPAPVYKNPPDKRQRRMRFVRSILDPRAWLHLLKMVNYYNYGHVVPLREMTLGRQSNISFDANFTNPHNIVIGKRVRIGSRCHIWAGPLQGRIRIGDDVLFGPEVMLTAATYDIGAGEPISEQPMREGDIVIGDDVWLATRALILPGVTIGRGAVIAAGAVVKTDAPDFAIVAGSPARIVGERRLPDRPDRSRNTRPSP</sequence>
<keyword evidence="3" id="KW-0012">Acyltransferase</keyword>
<dbReference type="SUPFAM" id="SSF51161">
    <property type="entry name" value="Trimeric LpxA-like enzymes"/>
    <property type="match status" value="1"/>
</dbReference>
<dbReference type="EMBL" id="RPFZ01000001">
    <property type="protein sequence ID" value="RPF71521.1"/>
    <property type="molecule type" value="Genomic_DNA"/>
</dbReference>
<dbReference type="Proteomes" id="UP000275232">
    <property type="component" value="Unassembled WGS sequence"/>
</dbReference>
<dbReference type="InterPro" id="IPR011004">
    <property type="entry name" value="Trimer_LpxA-like_sf"/>
</dbReference>
<proteinExistence type="inferred from homology"/>
<name>A0A3N5DQX3_9SPHN</name>
<dbReference type="Gene3D" id="2.160.10.10">
    <property type="entry name" value="Hexapeptide repeat proteins"/>
    <property type="match status" value="1"/>
</dbReference>
<dbReference type="PANTHER" id="PTHR23416">
    <property type="entry name" value="SIALIC ACID SYNTHASE-RELATED"/>
    <property type="match status" value="1"/>
</dbReference>
<dbReference type="RefSeq" id="WP_123880058.1">
    <property type="nucleotide sequence ID" value="NZ_RPFZ01000001.1"/>
</dbReference>
<accession>A0A3N5DQX3</accession>
<dbReference type="InterPro" id="IPR051159">
    <property type="entry name" value="Hexapeptide_acetyltransf"/>
</dbReference>
<evidence type="ECO:0000256" key="1">
    <source>
        <dbReference type="ARBA" id="ARBA00007274"/>
    </source>
</evidence>
<gene>
    <name evidence="3" type="ORF">EG799_07760</name>
</gene>
<dbReference type="GO" id="GO:0008374">
    <property type="term" value="F:O-acyltransferase activity"/>
    <property type="evidence" value="ECO:0007669"/>
    <property type="project" value="TreeGrafter"/>
</dbReference>
<reference evidence="3 4" key="1">
    <citation type="submission" date="2018-11" db="EMBL/GenBank/DDBJ databases">
        <title>Erythrobacter spongiae sp. nov., isolated from a marine sponge.</title>
        <authorList>
            <person name="Zhuang L."/>
            <person name="Luo L."/>
        </authorList>
    </citation>
    <scope>NUCLEOTIDE SEQUENCE [LARGE SCALE GENOMIC DNA]</scope>
    <source>
        <strain evidence="3 4">HN-E23</strain>
    </source>
</reference>